<dbReference type="Proteomes" id="UP001231189">
    <property type="component" value="Unassembled WGS sequence"/>
</dbReference>
<feature type="compositionally biased region" description="Polar residues" evidence="2">
    <location>
        <begin position="251"/>
        <end position="262"/>
    </location>
</feature>
<feature type="coiled-coil region" evidence="1">
    <location>
        <begin position="442"/>
        <end position="487"/>
    </location>
</feature>
<organism evidence="3 4">
    <name type="scientific">Lolium multiflorum</name>
    <name type="common">Italian ryegrass</name>
    <name type="synonym">Lolium perenne subsp. multiflorum</name>
    <dbReference type="NCBI Taxonomy" id="4521"/>
    <lineage>
        <taxon>Eukaryota</taxon>
        <taxon>Viridiplantae</taxon>
        <taxon>Streptophyta</taxon>
        <taxon>Embryophyta</taxon>
        <taxon>Tracheophyta</taxon>
        <taxon>Spermatophyta</taxon>
        <taxon>Magnoliopsida</taxon>
        <taxon>Liliopsida</taxon>
        <taxon>Poales</taxon>
        <taxon>Poaceae</taxon>
        <taxon>BOP clade</taxon>
        <taxon>Pooideae</taxon>
        <taxon>Poodae</taxon>
        <taxon>Poeae</taxon>
        <taxon>Poeae Chloroplast Group 2 (Poeae type)</taxon>
        <taxon>Loliodinae</taxon>
        <taxon>Loliinae</taxon>
        <taxon>Lolium</taxon>
    </lineage>
</organism>
<keyword evidence="1" id="KW-0175">Coiled coil</keyword>
<protein>
    <submittedName>
        <fullName evidence="3">Uncharacterized protein</fullName>
    </submittedName>
</protein>
<keyword evidence="4" id="KW-1185">Reference proteome</keyword>
<gene>
    <name evidence="3" type="ORF">QYE76_012940</name>
</gene>
<evidence type="ECO:0000256" key="2">
    <source>
        <dbReference type="SAM" id="MobiDB-lite"/>
    </source>
</evidence>
<evidence type="ECO:0000313" key="3">
    <source>
        <dbReference type="EMBL" id="KAK1696243.1"/>
    </source>
</evidence>
<evidence type="ECO:0000313" key="4">
    <source>
        <dbReference type="Proteomes" id="UP001231189"/>
    </source>
</evidence>
<evidence type="ECO:0000256" key="1">
    <source>
        <dbReference type="SAM" id="Coils"/>
    </source>
</evidence>
<sequence>MVLVIPPRLPAFLRKKDVVRKAKQICQTAMPVDWEWGLLPLSTTNPPTQEAKDRFPTIHAERRGPCVKSALDSVDPDPYIRWQDLKMGKTKASRLGPSVPEPTGSSDDLTVLEIHEHAPPMQAEAGHEFVDKLMAQGQKNKAPASDAGSSQAPPPKRFRTEPLGQKEVGVRRYKRKQMPTSSGPALKLGPRPAGSEDRARPTPQNTRGGGLCLPPENQDTGASNIGAEEEAAGRAEPLVPPVLEKKKKTSAPETSVPESSNLGDAPSAPPSPRTAPTPPPDAPRTEPAGATPTPPPPKTSKLIKGKATASSAPSGGPQPLVLHVARAASPSEKATGLLGRITEFQREGRELGHLLPYAQKWNAADMTPATRGMGKDRLPAPDPVGDRSSEEHFMRLRRAVKELDSAWYDATNNLMLTVTLGRSSLRSFCGSTGILLRHMTSAKSSEASIEALKAQLATAQQEKDQLIRQHQEELSAQRTSCQELKGQLI</sequence>
<proteinExistence type="predicted"/>
<reference evidence="3" key="1">
    <citation type="submission" date="2023-07" db="EMBL/GenBank/DDBJ databases">
        <title>A chromosome-level genome assembly of Lolium multiflorum.</title>
        <authorList>
            <person name="Chen Y."/>
            <person name="Copetti D."/>
            <person name="Kolliker R."/>
            <person name="Studer B."/>
        </authorList>
    </citation>
    <scope>NUCLEOTIDE SEQUENCE</scope>
    <source>
        <strain evidence="3">02402/16</strain>
        <tissue evidence="3">Leaf</tissue>
    </source>
</reference>
<feature type="region of interest" description="Disordered" evidence="2">
    <location>
        <begin position="136"/>
        <end position="319"/>
    </location>
</feature>
<dbReference type="EMBL" id="JAUUTY010000001">
    <property type="protein sequence ID" value="KAK1696243.1"/>
    <property type="molecule type" value="Genomic_DNA"/>
</dbReference>
<accession>A0AAD8X438</accession>
<name>A0AAD8X438_LOLMU</name>
<comment type="caution">
    <text evidence="3">The sequence shown here is derived from an EMBL/GenBank/DDBJ whole genome shotgun (WGS) entry which is preliminary data.</text>
</comment>
<dbReference type="AlphaFoldDB" id="A0AAD8X438"/>
<feature type="compositionally biased region" description="Pro residues" evidence="2">
    <location>
        <begin position="267"/>
        <end position="282"/>
    </location>
</feature>